<dbReference type="GO" id="GO:0006284">
    <property type="term" value="P:base-excision repair"/>
    <property type="evidence" value="ECO:0007669"/>
    <property type="project" value="TreeGrafter"/>
</dbReference>
<evidence type="ECO:0000256" key="2">
    <source>
        <dbReference type="ARBA" id="ARBA00005548"/>
    </source>
</evidence>
<dbReference type="PANTHER" id="PTHR10142">
    <property type="entry name" value="DNA REPAIR PROTEIN COMPLEMENTING XP-A CELLS"/>
    <property type="match status" value="1"/>
</dbReference>
<evidence type="ECO:0000256" key="6">
    <source>
        <dbReference type="ARBA" id="ARBA00022833"/>
    </source>
</evidence>
<dbReference type="GO" id="GO:1901255">
    <property type="term" value="P:nucleotide-excision repair involved in interstrand cross-link repair"/>
    <property type="evidence" value="ECO:0007669"/>
    <property type="project" value="EnsemblFungi"/>
</dbReference>
<dbReference type="PANTHER" id="PTHR10142:SF0">
    <property type="entry name" value="DNA REPAIR PROTEIN COMPLEMENTING XP-A CELLS"/>
    <property type="match status" value="1"/>
</dbReference>
<dbReference type="InterPro" id="IPR009061">
    <property type="entry name" value="DNA-bd_dom_put_sf"/>
</dbReference>
<dbReference type="NCBIfam" id="TIGR00598">
    <property type="entry name" value="rad14"/>
    <property type="match status" value="1"/>
</dbReference>
<reference evidence="13" key="1">
    <citation type="submission" date="2016-02" db="EMBL/GenBank/DDBJ databases">
        <title>Comparative genomics of biotechnologically important yeasts.</title>
        <authorList>
            <consortium name="DOE Joint Genome Institute"/>
            <person name="Riley R."/>
            <person name="Haridas S."/>
            <person name="Wolfe K.H."/>
            <person name="Lopes M.R."/>
            <person name="Hittinger C.T."/>
            <person name="Goker M."/>
            <person name="Salamov A."/>
            <person name="Wisecaver J."/>
            <person name="Long T.M."/>
            <person name="Aerts A.L."/>
            <person name="Barry K."/>
            <person name="Choi C."/>
            <person name="Clum A."/>
            <person name="Coughlan A.Y."/>
            <person name="Deshpande S."/>
            <person name="Douglass A.P."/>
            <person name="Hanson S.J."/>
            <person name="Klenk H.-P."/>
            <person name="Labutti K."/>
            <person name="Lapidus A."/>
            <person name="Lindquist E."/>
            <person name="Lipzen A."/>
            <person name="Meier-Kolthoff J.P."/>
            <person name="Ohm R.A."/>
            <person name="Otillar R.P."/>
            <person name="Pangilinan J."/>
            <person name="Peng Y."/>
            <person name="Rokas A."/>
            <person name="Rosa C.A."/>
            <person name="Scheuner C."/>
            <person name="Sibirny A.A."/>
            <person name="Slot J.C."/>
            <person name="Stielow J.B."/>
            <person name="Sun H."/>
            <person name="Kurtzman C.P."/>
            <person name="Blackwell M."/>
            <person name="Jeffries T.W."/>
            <person name="Grigoriev I.V."/>
        </authorList>
    </citation>
    <scope>NUCLEOTIDE SEQUENCE [LARGE SCALE GENOMIC DNA]</scope>
    <source>
        <strain evidence="13">NRRL Y-17796</strain>
    </source>
</reference>
<comment type="subcellular location">
    <subcellularLocation>
        <location evidence="1">Nucleus</location>
    </subcellularLocation>
</comment>
<keyword evidence="4" id="KW-0227">DNA damage</keyword>
<dbReference type="SUPFAM" id="SSF46955">
    <property type="entry name" value="Putative DNA-binding domain"/>
    <property type="match status" value="1"/>
</dbReference>
<evidence type="ECO:0000256" key="8">
    <source>
        <dbReference type="ARBA" id="ARBA00023204"/>
    </source>
</evidence>
<dbReference type="GO" id="GO:0008270">
    <property type="term" value="F:zinc ion binding"/>
    <property type="evidence" value="ECO:0007669"/>
    <property type="project" value="UniProtKB-KW"/>
</dbReference>
<comment type="similarity">
    <text evidence="2">Belongs to the XPA family.</text>
</comment>
<evidence type="ECO:0000256" key="1">
    <source>
        <dbReference type="ARBA" id="ARBA00004123"/>
    </source>
</evidence>
<sequence>MTSTSGKHDYLANYIEYDLATMKDTKGGFIDEPAPEPEGDQQVSSKYVTSTLPPLSIDNSNVPRCFECDSPEIDMVFYKEFKCRVCRACKKEKPEKYSLLTKTECHQDYLLTEPELRDTELFNHIIKPNPHKSTYSDMLLYLRYQVEEYAFKKWNGPEGLDAEYERREKLKKKRKEKKFAEKIIKMKARTRTSTWSRRQAKHVHEWVTDRTEGNTRYVKCSSCGLQTEEMIM</sequence>
<dbReference type="InterPro" id="IPR037129">
    <property type="entry name" value="XPA_sf"/>
</dbReference>
<evidence type="ECO:0000256" key="4">
    <source>
        <dbReference type="ARBA" id="ARBA00022763"/>
    </source>
</evidence>
<dbReference type="GO" id="GO:0070914">
    <property type="term" value="P:UV-damage excision repair"/>
    <property type="evidence" value="ECO:0007669"/>
    <property type="project" value="EnsemblFungi"/>
</dbReference>
<dbReference type="Gene3D" id="3.90.530.10">
    <property type="entry name" value="XPA C-terminal domain"/>
    <property type="match status" value="1"/>
</dbReference>
<evidence type="ECO:0000313" key="13">
    <source>
        <dbReference type="Proteomes" id="UP000095023"/>
    </source>
</evidence>
<keyword evidence="13" id="KW-1185">Reference proteome</keyword>
<dbReference type="InterPro" id="IPR000465">
    <property type="entry name" value="XPA/RAD14"/>
</dbReference>
<keyword evidence="3" id="KW-0479">Metal-binding</keyword>
<evidence type="ECO:0000256" key="3">
    <source>
        <dbReference type="ARBA" id="ARBA00022723"/>
    </source>
</evidence>
<accession>A0A1E4TDP0</accession>
<dbReference type="FunFam" id="3.90.530.10:FF:000003">
    <property type="entry name" value="Dna repair rad14 protein"/>
    <property type="match status" value="1"/>
</dbReference>
<dbReference type="AlphaFoldDB" id="A0A1E4TDP0"/>
<evidence type="ECO:0000256" key="5">
    <source>
        <dbReference type="ARBA" id="ARBA00022771"/>
    </source>
</evidence>
<keyword evidence="9" id="KW-0539">Nucleus</keyword>
<keyword evidence="8" id="KW-0234">DNA repair</keyword>
<evidence type="ECO:0000313" key="12">
    <source>
        <dbReference type="EMBL" id="ODV89880.1"/>
    </source>
</evidence>
<feature type="domain" description="XPA C-terminal" evidence="11">
    <location>
        <begin position="96"/>
        <end position="146"/>
    </location>
</feature>
<keyword evidence="5" id="KW-0863">Zinc-finger</keyword>
<name>A0A1E4TDP0_9ASCO</name>
<dbReference type="Pfam" id="PF05181">
    <property type="entry name" value="XPA_C"/>
    <property type="match status" value="1"/>
</dbReference>
<evidence type="ECO:0000256" key="9">
    <source>
        <dbReference type="ARBA" id="ARBA00023242"/>
    </source>
</evidence>
<proteinExistence type="inferred from homology"/>
<keyword evidence="6" id="KW-0862">Zinc</keyword>
<dbReference type="OrthoDB" id="5368863at2759"/>
<dbReference type="InterPro" id="IPR022656">
    <property type="entry name" value="XPA_C"/>
</dbReference>
<keyword evidence="7" id="KW-0238">DNA-binding</keyword>
<protein>
    <recommendedName>
        <fullName evidence="10">DNA repair protein RAD14</fullName>
    </recommendedName>
</protein>
<dbReference type="GO" id="GO:0000110">
    <property type="term" value="C:nucleotide-excision repair factor 1 complex"/>
    <property type="evidence" value="ECO:0007669"/>
    <property type="project" value="EnsemblFungi"/>
</dbReference>
<dbReference type="GO" id="GO:0003684">
    <property type="term" value="F:damaged DNA binding"/>
    <property type="evidence" value="ECO:0007669"/>
    <property type="project" value="EnsemblFungi"/>
</dbReference>
<dbReference type="EMBL" id="KV453842">
    <property type="protein sequence ID" value="ODV89880.1"/>
    <property type="molecule type" value="Genomic_DNA"/>
</dbReference>
<dbReference type="Proteomes" id="UP000095023">
    <property type="component" value="Unassembled WGS sequence"/>
</dbReference>
<dbReference type="GO" id="GO:0000715">
    <property type="term" value="P:nucleotide-excision repair, DNA damage recognition"/>
    <property type="evidence" value="ECO:0007669"/>
    <property type="project" value="EnsemblFungi"/>
</dbReference>
<evidence type="ECO:0000256" key="10">
    <source>
        <dbReference type="ARBA" id="ARBA00072989"/>
    </source>
</evidence>
<gene>
    <name evidence="12" type="ORF">CANCADRAFT_1613</name>
</gene>
<dbReference type="CDD" id="cd21077">
    <property type="entry name" value="DBD_Rad14"/>
    <property type="match status" value="1"/>
</dbReference>
<evidence type="ECO:0000259" key="11">
    <source>
        <dbReference type="Pfam" id="PF05181"/>
    </source>
</evidence>
<evidence type="ECO:0000256" key="7">
    <source>
        <dbReference type="ARBA" id="ARBA00023125"/>
    </source>
</evidence>
<organism evidence="12 13">
    <name type="scientific">Tortispora caseinolytica NRRL Y-17796</name>
    <dbReference type="NCBI Taxonomy" id="767744"/>
    <lineage>
        <taxon>Eukaryota</taxon>
        <taxon>Fungi</taxon>
        <taxon>Dikarya</taxon>
        <taxon>Ascomycota</taxon>
        <taxon>Saccharomycotina</taxon>
        <taxon>Trigonopsidomycetes</taxon>
        <taxon>Trigonopsidales</taxon>
        <taxon>Trigonopsidaceae</taxon>
        <taxon>Tortispora</taxon>
    </lineage>
</organism>